<proteinExistence type="predicted"/>
<protein>
    <submittedName>
        <fullName evidence="2">Uncharacterized protein</fullName>
    </submittedName>
</protein>
<keyword evidence="3" id="KW-1185">Reference proteome</keyword>
<accession>A0A8R1HP80</accession>
<feature type="coiled-coil region" evidence="1">
    <location>
        <begin position="116"/>
        <end position="195"/>
    </location>
</feature>
<evidence type="ECO:0000313" key="3">
    <source>
        <dbReference type="Proteomes" id="UP000005237"/>
    </source>
</evidence>
<evidence type="ECO:0000256" key="1">
    <source>
        <dbReference type="SAM" id="Coils"/>
    </source>
</evidence>
<organism evidence="2 3">
    <name type="scientific">Caenorhabditis japonica</name>
    <dbReference type="NCBI Taxonomy" id="281687"/>
    <lineage>
        <taxon>Eukaryota</taxon>
        <taxon>Metazoa</taxon>
        <taxon>Ecdysozoa</taxon>
        <taxon>Nematoda</taxon>
        <taxon>Chromadorea</taxon>
        <taxon>Rhabditida</taxon>
        <taxon>Rhabditina</taxon>
        <taxon>Rhabditomorpha</taxon>
        <taxon>Rhabditoidea</taxon>
        <taxon>Rhabditidae</taxon>
        <taxon>Peloderinae</taxon>
        <taxon>Caenorhabditis</taxon>
    </lineage>
</organism>
<keyword evidence="1" id="KW-0175">Coiled coil</keyword>
<dbReference type="Proteomes" id="UP000005237">
    <property type="component" value="Unassembled WGS sequence"/>
</dbReference>
<name>A0A8R1HP80_CAEJA</name>
<dbReference type="Gene3D" id="1.10.287.1490">
    <property type="match status" value="1"/>
</dbReference>
<dbReference type="AlphaFoldDB" id="A0A8R1HP80"/>
<feature type="coiled-coil region" evidence="1">
    <location>
        <begin position="46"/>
        <end position="74"/>
    </location>
</feature>
<evidence type="ECO:0000313" key="2">
    <source>
        <dbReference type="EnsemblMetazoa" id="CJA03347.1"/>
    </source>
</evidence>
<sequence>MPLHRSVSETSFELVDHLPNRDESLESLMSEESVDDEAVIKKLVMAEGVEEKRVAETENKAELINRLMREVQQSIPSDQLLGELHLDTDMVVRGDSDTEEENAPKLMCSATVLQTLRVTRSKLEDSEIEKSDLQKQLGGYHDQIEQQNNTVESMRDKITRLEKELRAKDEEKTKLDELLQSAAQEKLNLTSALEEREKVVTSQEAKISEMKCQISEHDTASGHLIEQIAEVERKKQEILLRELRGAWGLLSTSISHFNENMRSRGKSLSNRAKILASIVHYERKGTDSLTSYNQLFWKRFNQTTLEMGCQPVKGRQNCTEHTSIRDGKLRTEYKSMDKVYAICERFIENGQLHNVHTDSKGVVTNRVYMRIFINGQVLSPIWNTFCLLIRPTSSASPSTF</sequence>
<reference evidence="2" key="2">
    <citation type="submission" date="2022-06" db="UniProtKB">
        <authorList>
            <consortium name="EnsemblMetazoa"/>
        </authorList>
    </citation>
    <scope>IDENTIFICATION</scope>
    <source>
        <strain evidence="2">DF5081</strain>
    </source>
</reference>
<dbReference type="EnsemblMetazoa" id="CJA03347.1">
    <property type="protein sequence ID" value="CJA03347.1"/>
    <property type="gene ID" value="WBGene00122551"/>
</dbReference>
<reference evidence="3" key="1">
    <citation type="submission" date="2010-08" db="EMBL/GenBank/DDBJ databases">
        <authorList>
            <consortium name="Caenorhabditis japonica Sequencing Consortium"/>
            <person name="Wilson R.K."/>
        </authorList>
    </citation>
    <scope>NUCLEOTIDE SEQUENCE [LARGE SCALE GENOMIC DNA]</scope>
    <source>
        <strain evidence="3">DF5081</strain>
    </source>
</reference>